<evidence type="ECO:0000259" key="16">
    <source>
        <dbReference type="Pfam" id="PF01923"/>
    </source>
</evidence>
<comment type="pathway">
    <text evidence="1 15">Cofactor biosynthesis; adenosylcobalamin biosynthesis; adenosylcobalamin from cob(II)yrinate a,c-diamide: step 2/7.</text>
</comment>
<comment type="similarity">
    <text evidence="2 15">Belongs to the Cob(I)alamin adenosyltransferase family.</text>
</comment>
<comment type="catalytic activity">
    <reaction evidence="13 15">
        <text>2 cob(II)yrinate a,c diamide + reduced [electron-transfer flavoprotein] + 2 ATP = 2 adenosylcob(III)yrinate a,c-diamide + 2 triphosphate + oxidized [electron-transfer flavoprotein] + 3 H(+)</text>
        <dbReference type="Rhea" id="RHEA:11528"/>
        <dbReference type="Rhea" id="RHEA-COMP:10685"/>
        <dbReference type="Rhea" id="RHEA-COMP:10686"/>
        <dbReference type="ChEBI" id="CHEBI:15378"/>
        <dbReference type="ChEBI" id="CHEBI:18036"/>
        <dbReference type="ChEBI" id="CHEBI:30616"/>
        <dbReference type="ChEBI" id="CHEBI:57692"/>
        <dbReference type="ChEBI" id="CHEBI:58307"/>
        <dbReference type="ChEBI" id="CHEBI:58503"/>
        <dbReference type="ChEBI" id="CHEBI:58537"/>
        <dbReference type="EC" id="2.5.1.17"/>
    </reaction>
</comment>
<dbReference type="Gene3D" id="1.20.1200.10">
    <property type="entry name" value="Cobalamin adenosyltransferase-like"/>
    <property type="match status" value="1"/>
</dbReference>
<dbReference type="EC" id="2.5.1.17" evidence="4 15"/>
<reference evidence="17 18" key="1">
    <citation type="submission" date="2017-04" db="EMBL/GenBank/DDBJ databases">
        <authorList>
            <person name="Afonso C.L."/>
            <person name="Miller P.J."/>
            <person name="Scott M.A."/>
            <person name="Spackman E."/>
            <person name="Goraichik I."/>
            <person name="Dimitrov K.M."/>
            <person name="Suarez D.L."/>
            <person name="Swayne D.E."/>
        </authorList>
    </citation>
    <scope>NUCLEOTIDE SEQUENCE [LARGE SCALE GENOMIC DNA]</scope>
    <source>
        <strain evidence="17 18">11</strain>
    </source>
</reference>
<dbReference type="PANTHER" id="PTHR12213:SF0">
    <property type="entry name" value="CORRINOID ADENOSYLTRANSFERASE MMAB"/>
    <property type="match status" value="1"/>
</dbReference>
<evidence type="ECO:0000256" key="9">
    <source>
        <dbReference type="ARBA" id="ARBA00022840"/>
    </source>
</evidence>
<evidence type="ECO:0000256" key="8">
    <source>
        <dbReference type="ARBA" id="ARBA00022741"/>
    </source>
</evidence>
<dbReference type="GO" id="GO:0005524">
    <property type="term" value="F:ATP binding"/>
    <property type="evidence" value="ECO:0007669"/>
    <property type="project" value="UniProtKB-UniRule"/>
</dbReference>
<protein>
    <recommendedName>
        <fullName evidence="5 15">Corrinoid adenosyltransferase</fullName>
        <ecNumber evidence="4 15">2.5.1.17</ecNumber>
    </recommendedName>
    <alternativeName>
        <fullName evidence="10 15">Cob(II)alamin adenosyltransferase</fullName>
    </alternativeName>
    <alternativeName>
        <fullName evidence="12 15">Cob(II)yrinic acid a,c-diamide adenosyltransferase</fullName>
    </alternativeName>
    <alternativeName>
        <fullName evidence="11 15">Cobinamide/cobalamin adenosyltransferase</fullName>
    </alternativeName>
</protein>
<keyword evidence="18" id="KW-1185">Reference proteome</keyword>
<comment type="catalytic activity">
    <reaction evidence="14 15">
        <text>2 cob(II)alamin + reduced [electron-transfer flavoprotein] + 2 ATP = 2 adenosylcob(III)alamin + 2 triphosphate + oxidized [electron-transfer flavoprotein] + 3 H(+)</text>
        <dbReference type="Rhea" id="RHEA:28671"/>
        <dbReference type="Rhea" id="RHEA-COMP:10685"/>
        <dbReference type="Rhea" id="RHEA-COMP:10686"/>
        <dbReference type="ChEBI" id="CHEBI:15378"/>
        <dbReference type="ChEBI" id="CHEBI:16304"/>
        <dbReference type="ChEBI" id="CHEBI:18036"/>
        <dbReference type="ChEBI" id="CHEBI:18408"/>
        <dbReference type="ChEBI" id="CHEBI:30616"/>
        <dbReference type="ChEBI" id="CHEBI:57692"/>
        <dbReference type="ChEBI" id="CHEBI:58307"/>
        <dbReference type="EC" id="2.5.1.17"/>
    </reaction>
</comment>
<dbReference type="InterPro" id="IPR029499">
    <property type="entry name" value="PduO-typ"/>
</dbReference>
<dbReference type="InterPro" id="IPR016030">
    <property type="entry name" value="CblAdoTrfase-like"/>
</dbReference>
<organism evidence="17 18">
    <name type="scientific">Paenibacillus aquistagni</name>
    <dbReference type="NCBI Taxonomy" id="1852522"/>
    <lineage>
        <taxon>Bacteria</taxon>
        <taxon>Bacillati</taxon>
        <taxon>Bacillota</taxon>
        <taxon>Bacilli</taxon>
        <taxon>Bacillales</taxon>
        <taxon>Paenibacillaceae</taxon>
        <taxon>Paenibacillus</taxon>
    </lineage>
</organism>
<proteinExistence type="inferred from homology"/>
<evidence type="ECO:0000256" key="13">
    <source>
        <dbReference type="ARBA" id="ARBA00048555"/>
    </source>
</evidence>
<dbReference type="OrthoDB" id="9778896at2"/>
<dbReference type="PANTHER" id="PTHR12213">
    <property type="entry name" value="CORRINOID ADENOSYLTRANSFERASE"/>
    <property type="match status" value="1"/>
</dbReference>
<evidence type="ECO:0000256" key="1">
    <source>
        <dbReference type="ARBA" id="ARBA00005121"/>
    </source>
</evidence>
<dbReference type="Proteomes" id="UP000193834">
    <property type="component" value="Unassembled WGS sequence"/>
</dbReference>
<dbReference type="AlphaFoldDB" id="A0A1X7LM45"/>
<comment type="subunit">
    <text evidence="3">Homotrimer.</text>
</comment>
<dbReference type="GO" id="GO:0008817">
    <property type="term" value="F:corrinoid adenosyltransferase activity"/>
    <property type="evidence" value="ECO:0007669"/>
    <property type="project" value="UniProtKB-UniRule"/>
</dbReference>
<evidence type="ECO:0000256" key="15">
    <source>
        <dbReference type="RuleBase" id="RU366026"/>
    </source>
</evidence>
<evidence type="ECO:0000256" key="5">
    <source>
        <dbReference type="ARBA" id="ARBA00020963"/>
    </source>
</evidence>
<evidence type="ECO:0000313" key="17">
    <source>
        <dbReference type="EMBL" id="SMG54564.1"/>
    </source>
</evidence>
<dbReference type="EMBL" id="FXAZ01000005">
    <property type="protein sequence ID" value="SMG54564.1"/>
    <property type="molecule type" value="Genomic_DNA"/>
</dbReference>
<accession>A0A1X7LM45</accession>
<dbReference type="RefSeq" id="WP_085496757.1">
    <property type="nucleotide sequence ID" value="NZ_FXAZ01000005.1"/>
</dbReference>
<dbReference type="UniPathway" id="UPA00148">
    <property type="reaction ID" value="UER00233"/>
</dbReference>
<keyword evidence="8 15" id="KW-0547">Nucleotide-binding</keyword>
<keyword evidence="9 15" id="KW-0067">ATP-binding</keyword>
<dbReference type="STRING" id="1852522.SAMN06295960_3781"/>
<dbReference type="SUPFAM" id="SSF89028">
    <property type="entry name" value="Cobalamin adenosyltransferase-like"/>
    <property type="match status" value="1"/>
</dbReference>
<evidence type="ECO:0000256" key="10">
    <source>
        <dbReference type="ARBA" id="ARBA00031529"/>
    </source>
</evidence>
<dbReference type="GO" id="GO:0009236">
    <property type="term" value="P:cobalamin biosynthetic process"/>
    <property type="evidence" value="ECO:0007669"/>
    <property type="project" value="UniProtKB-UniRule"/>
</dbReference>
<evidence type="ECO:0000256" key="12">
    <source>
        <dbReference type="ARBA" id="ARBA00033354"/>
    </source>
</evidence>
<evidence type="ECO:0000256" key="7">
    <source>
        <dbReference type="ARBA" id="ARBA00022679"/>
    </source>
</evidence>
<feature type="domain" description="Cobalamin adenosyltransferase-like" evidence="16">
    <location>
        <begin position="3"/>
        <end position="168"/>
    </location>
</feature>
<gene>
    <name evidence="17" type="ORF">SAMN06295960_3781</name>
</gene>
<evidence type="ECO:0000256" key="11">
    <source>
        <dbReference type="ARBA" id="ARBA00033334"/>
    </source>
</evidence>
<evidence type="ECO:0000256" key="14">
    <source>
        <dbReference type="ARBA" id="ARBA00048692"/>
    </source>
</evidence>
<keyword evidence="6 15" id="KW-0169">Cobalamin biosynthesis</keyword>
<evidence type="ECO:0000256" key="6">
    <source>
        <dbReference type="ARBA" id="ARBA00022573"/>
    </source>
</evidence>
<dbReference type="InterPro" id="IPR036451">
    <property type="entry name" value="CblAdoTrfase-like_sf"/>
</dbReference>
<evidence type="ECO:0000313" key="18">
    <source>
        <dbReference type="Proteomes" id="UP000193834"/>
    </source>
</evidence>
<evidence type="ECO:0000256" key="4">
    <source>
        <dbReference type="ARBA" id="ARBA00012454"/>
    </source>
</evidence>
<sequence length="194" mass="22016">MNIYTRTGDEGMTSLKGGRVPKDHLRVEAYGQLDELNAFVGVALTHAAEDSYAELREQLQNIQHELFDCGSDLAFAEDKLGKVTYKVTEDLVLRLERWIDEHNAANVELRRFILPGGSALASALHVCRTVCRRAERHVVSLARSEEINPYAQQYVNRLSDYFFVAARRANGLLQVQDVEYARSAVVFSRKEKKE</sequence>
<keyword evidence="7 15" id="KW-0808">Transferase</keyword>
<name>A0A1X7LM45_9BACL</name>
<evidence type="ECO:0000256" key="3">
    <source>
        <dbReference type="ARBA" id="ARBA00011233"/>
    </source>
</evidence>
<dbReference type="FunFam" id="1.20.1200.10:FF:000001">
    <property type="entry name" value="Cob(I)yrinic acid a,c-diamide adenosyltransferase"/>
    <property type="match status" value="1"/>
</dbReference>
<dbReference type="Pfam" id="PF01923">
    <property type="entry name" value="Cob_adeno_trans"/>
    <property type="match status" value="1"/>
</dbReference>
<evidence type="ECO:0000256" key="2">
    <source>
        <dbReference type="ARBA" id="ARBA00007487"/>
    </source>
</evidence>
<dbReference type="NCBIfam" id="TIGR00636">
    <property type="entry name" value="PduO_Nterm"/>
    <property type="match status" value="1"/>
</dbReference>